<organism evidence="1">
    <name type="scientific">human gut metagenome</name>
    <dbReference type="NCBI Taxonomy" id="408170"/>
    <lineage>
        <taxon>unclassified sequences</taxon>
        <taxon>metagenomes</taxon>
        <taxon>organismal metagenomes</taxon>
    </lineage>
</organism>
<evidence type="ECO:0000313" key="1">
    <source>
        <dbReference type="EMBL" id="ETJ45907.1"/>
    </source>
</evidence>
<reference evidence="1" key="1">
    <citation type="submission" date="2013-12" db="EMBL/GenBank/DDBJ databases">
        <title>A Varibaculum cambriense genome reconstructed from a premature infant gut community with otherwise low bacterial novelty that shifts toward anaerobic metabolism during the third week of life.</title>
        <authorList>
            <person name="Brown C.T."/>
            <person name="Sharon I."/>
            <person name="Thomas B.C."/>
            <person name="Castelle C.J."/>
            <person name="Morowitz M.J."/>
            <person name="Banfield J.F."/>
        </authorList>
    </citation>
    <scope>NUCLEOTIDE SEQUENCE</scope>
</reference>
<sequence length="52" mass="5603">MSLFFEVKPDSRDPDLFNDSLQFSAPEGLGDLSAAVRAAENNTQPLSGGQMM</sequence>
<feature type="non-terminal residue" evidence="1">
    <location>
        <position position="52"/>
    </location>
</feature>
<dbReference type="AlphaFoldDB" id="W1YTW5"/>
<comment type="caution">
    <text evidence="1">The sequence shown here is derived from an EMBL/GenBank/DDBJ whole genome shotgun (WGS) entry which is preliminary data.</text>
</comment>
<gene>
    <name evidence="1" type="ORF">Q604_UNBC00120G0001</name>
</gene>
<proteinExistence type="predicted"/>
<dbReference type="EMBL" id="AZMM01000120">
    <property type="protein sequence ID" value="ETJ45907.1"/>
    <property type="molecule type" value="Genomic_DNA"/>
</dbReference>
<protein>
    <submittedName>
        <fullName evidence="1">Uncharacterized protein</fullName>
    </submittedName>
</protein>
<accession>W1YTW5</accession>
<name>W1YTW5_9ZZZZ</name>